<proteinExistence type="predicted"/>
<dbReference type="AlphaFoldDB" id="A0A811PLJ4"/>
<keyword evidence="2" id="KW-1185">Reference proteome</keyword>
<organism evidence="1 2">
    <name type="scientific">Miscanthus lutarioriparius</name>
    <dbReference type="NCBI Taxonomy" id="422564"/>
    <lineage>
        <taxon>Eukaryota</taxon>
        <taxon>Viridiplantae</taxon>
        <taxon>Streptophyta</taxon>
        <taxon>Embryophyta</taxon>
        <taxon>Tracheophyta</taxon>
        <taxon>Spermatophyta</taxon>
        <taxon>Magnoliopsida</taxon>
        <taxon>Liliopsida</taxon>
        <taxon>Poales</taxon>
        <taxon>Poaceae</taxon>
        <taxon>PACMAD clade</taxon>
        <taxon>Panicoideae</taxon>
        <taxon>Andropogonodae</taxon>
        <taxon>Andropogoneae</taxon>
        <taxon>Saccharinae</taxon>
        <taxon>Miscanthus</taxon>
    </lineage>
</organism>
<dbReference type="OrthoDB" id="786811at2759"/>
<dbReference type="Proteomes" id="UP000604825">
    <property type="component" value="Unassembled WGS sequence"/>
</dbReference>
<evidence type="ECO:0000313" key="2">
    <source>
        <dbReference type="Proteomes" id="UP000604825"/>
    </source>
</evidence>
<comment type="caution">
    <text evidence="1">The sequence shown here is derived from an EMBL/GenBank/DDBJ whole genome shotgun (WGS) entry which is preliminary data.</text>
</comment>
<dbReference type="EMBL" id="CAJGYO010000007">
    <property type="protein sequence ID" value="CAD6246857.1"/>
    <property type="molecule type" value="Genomic_DNA"/>
</dbReference>
<reference evidence="1" key="1">
    <citation type="submission" date="2020-10" db="EMBL/GenBank/DDBJ databases">
        <authorList>
            <person name="Han B."/>
            <person name="Lu T."/>
            <person name="Zhao Q."/>
            <person name="Huang X."/>
            <person name="Zhao Y."/>
        </authorList>
    </citation>
    <scope>NUCLEOTIDE SEQUENCE</scope>
</reference>
<dbReference type="PANTHER" id="PTHR33710">
    <property type="entry name" value="BNAC02G09200D PROTEIN"/>
    <property type="match status" value="1"/>
</dbReference>
<name>A0A811PLJ4_9POAL</name>
<protein>
    <submittedName>
        <fullName evidence="1">Uncharacterized protein</fullName>
    </submittedName>
</protein>
<gene>
    <name evidence="1" type="ORF">NCGR_LOCUS31096</name>
</gene>
<sequence>MTKIDHMFVSTDWLEIFPRTHLQALVSLGSDHCALFLQGDVALDLYRGFRFETYWASMPGFSDMVQEEWNEVANAHDDILRIHVKLLRTAKALKNWR</sequence>
<evidence type="ECO:0000313" key="1">
    <source>
        <dbReference type="EMBL" id="CAD6246857.1"/>
    </source>
</evidence>
<accession>A0A811PLJ4</accession>
<dbReference type="PANTHER" id="PTHR33710:SF48">
    <property type="entry name" value="OS02G0307075 PROTEIN"/>
    <property type="match status" value="1"/>
</dbReference>